<dbReference type="GO" id="GO:0015074">
    <property type="term" value="P:DNA integration"/>
    <property type="evidence" value="ECO:0007669"/>
    <property type="project" value="InterPro"/>
</dbReference>
<dbReference type="InterPro" id="IPR041588">
    <property type="entry name" value="Integrase_H2C2"/>
</dbReference>
<dbReference type="Gene3D" id="1.10.340.70">
    <property type="match status" value="1"/>
</dbReference>
<feature type="domain" description="Integrase catalytic" evidence="9">
    <location>
        <begin position="440"/>
        <end position="547"/>
    </location>
</feature>
<dbReference type="InterPro" id="IPR036397">
    <property type="entry name" value="RNaseH_sf"/>
</dbReference>
<dbReference type="PROSITE" id="PS50994">
    <property type="entry name" value="INTEGRASE"/>
    <property type="match status" value="1"/>
</dbReference>
<dbReference type="Pfam" id="PF00665">
    <property type="entry name" value="rve"/>
    <property type="match status" value="1"/>
</dbReference>
<dbReference type="FunFam" id="3.30.70.270:FF:000003">
    <property type="entry name" value="Transposon Ty3-G Gag-Pol polyprotein"/>
    <property type="match status" value="1"/>
</dbReference>
<evidence type="ECO:0000259" key="8">
    <source>
        <dbReference type="PROSITE" id="PS50878"/>
    </source>
</evidence>
<dbReference type="GO" id="GO:0008233">
    <property type="term" value="F:peptidase activity"/>
    <property type="evidence" value="ECO:0007669"/>
    <property type="project" value="UniProtKB-KW"/>
</dbReference>
<dbReference type="CDD" id="cd01647">
    <property type="entry name" value="RT_LTR"/>
    <property type="match status" value="1"/>
</dbReference>
<evidence type="ECO:0000256" key="4">
    <source>
        <dbReference type="ARBA" id="ARBA00022722"/>
    </source>
</evidence>
<dbReference type="Pfam" id="PF00078">
    <property type="entry name" value="RVT_1"/>
    <property type="match status" value="1"/>
</dbReference>
<protein>
    <submittedName>
        <fullName evidence="10">Transposon Ty3-G Gag-Pol polyprotein</fullName>
    </submittedName>
</protein>
<dbReference type="PANTHER" id="PTHR37984">
    <property type="entry name" value="PROTEIN CBG26694"/>
    <property type="match status" value="1"/>
</dbReference>
<name>A0A9P6GV95_9MICR</name>
<evidence type="ECO:0000256" key="5">
    <source>
        <dbReference type="ARBA" id="ARBA00022759"/>
    </source>
</evidence>
<dbReference type="InterPro" id="IPR043128">
    <property type="entry name" value="Rev_trsase/Diguanyl_cyclase"/>
</dbReference>
<dbReference type="InterPro" id="IPR041373">
    <property type="entry name" value="RT_RNaseH"/>
</dbReference>
<dbReference type="FunFam" id="3.10.10.10:FF:000007">
    <property type="entry name" value="Retrovirus-related Pol polyprotein from transposon 17.6-like Protein"/>
    <property type="match status" value="1"/>
</dbReference>
<organism evidence="10 11">
    <name type="scientific">Nosema granulosis</name>
    <dbReference type="NCBI Taxonomy" id="83296"/>
    <lineage>
        <taxon>Eukaryota</taxon>
        <taxon>Fungi</taxon>
        <taxon>Fungi incertae sedis</taxon>
        <taxon>Microsporidia</taxon>
        <taxon>Nosematidae</taxon>
        <taxon>Nosema</taxon>
    </lineage>
</organism>
<dbReference type="InterPro" id="IPR012337">
    <property type="entry name" value="RNaseH-like_sf"/>
</dbReference>
<keyword evidence="5" id="KW-0255">Endonuclease</keyword>
<keyword evidence="6" id="KW-0378">Hydrolase</keyword>
<gene>
    <name evidence="10" type="primary">TY3B-G_2</name>
    <name evidence="10" type="ORF">NGRA_3149</name>
</gene>
<dbReference type="Gene3D" id="3.30.70.270">
    <property type="match status" value="2"/>
</dbReference>
<keyword evidence="3" id="KW-0548">Nucleotidyltransferase</keyword>
<dbReference type="AlphaFoldDB" id="A0A9P6GV95"/>
<proteinExistence type="predicted"/>
<evidence type="ECO:0000256" key="3">
    <source>
        <dbReference type="ARBA" id="ARBA00022695"/>
    </source>
</evidence>
<dbReference type="Proteomes" id="UP000740883">
    <property type="component" value="Unassembled WGS sequence"/>
</dbReference>
<evidence type="ECO:0000256" key="1">
    <source>
        <dbReference type="ARBA" id="ARBA00022670"/>
    </source>
</evidence>
<dbReference type="Gene3D" id="3.10.10.10">
    <property type="entry name" value="HIV Type 1 Reverse Transcriptase, subunit A, domain 1"/>
    <property type="match status" value="1"/>
</dbReference>
<dbReference type="InterPro" id="IPR000477">
    <property type="entry name" value="RT_dom"/>
</dbReference>
<dbReference type="InterPro" id="IPR050951">
    <property type="entry name" value="Retrovirus_Pol_polyprotein"/>
</dbReference>
<dbReference type="GO" id="GO:0004519">
    <property type="term" value="F:endonuclease activity"/>
    <property type="evidence" value="ECO:0007669"/>
    <property type="project" value="UniProtKB-KW"/>
</dbReference>
<dbReference type="PROSITE" id="PS50878">
    <property type="entry name" value="RT_POL"/>
    <property type="match status" value="1"/>
</dbReference>
<evidence type="ECO:0000313" key="10">
    <source>
        <dbReference type="EMBL" id="KAF9758300.1"/>
    </source>
</evidence>
<sequence>MGYYQIPVHKDDIEKTAFVVPWGHYEFLRMPFGLTSAPREFQRCMSDLFSELNFVRIFLDDVLIFSKSTEEHANHLQIVFGILIKAEASINFEKSSFCQKKVTYLGNVVSEDGIQADISRVENCKLYMPPKNHKDVMKLVGLLNWFRPYIENLSQRMAPITAKLSNKTTFNWDNKEDAIVTRIIEEIKRRTLLNYPDPKKPFTLTTDASDMGVGAVLSQENNLIGLYSRKLTPTEQRYTVMEKELLAIIKALQHFKNIVFNSQINIKTDHSNITFLKDSTNSRVQRWRLLLEEFNYSLEYIKGATNTVADHFSRCLILGEKEKDCFRYNLPTIKRLQKEDSVIQNLIQNNSKLIRKHETNLYVDSRNRLLIPRNYADKLLKDLHIYLGHPGVNKTFKSISKYLSINKCKKLIHKIVKKCTLCQINKIRQCKHGRITGSLATFEPWNDISTDIFGPIEANNFSEADEVSHKIYILTVTDRASRWTELGILTNITAKAVCNSLEKIWLEKHPKPVTLLSDRGKQYTSGLFESLLKKHDIKHIFTSPYNP</sequence>
<dbReference type="SUPFAM" id="SSF53098">
    <property type="entry name" value="Ribonuclease H-like"/>
    <property type="match status" value="1"/>
</dbReference>
<accession>A0A9P6GV95</accession>
<evidence type="ECO:0000259" key="9">
    <source>
        <dbReference type="PROSITE" id="PS50994"/>
    </source>
</evidence>
<dbReference type="PANTHER" id="PTHR37984:SF5">
    <property type="entry name" value="PROTEIN NYNRIN-LIKE"/>
    <property type="match status" value="1"/>
</dbReference>
<comment type="caution">
    <text evidence="10">The sequence shown here is derived from an EMBL/GenBank/DDBJ whole genome shotgun (WGS) entry which is preliminary data.</text>
</comment>
<evidence type="ECO:0000256" key="2">
    <source>
        <dbReference type="ARBA" id="ARBA00022679"/>
    </source>
</evidence>
<evidence type="ECO:0000313" key="11">
    <source>
        <dbReference type="Proteomes" id="UP000740883"/>
    </source>
</evidence>
<dbReference type="SUPFAM" id="SSF56672">
    <property type="entry name" value="DNA/RNA polymerases"/>
    <property type="match status" value="1"/>
</dbReference>
<dbReference type="Pfam" id="PF17921">
    <property type="entry name" value="Integrase_H2C2"/>
    <property type="match status" value="1"/>
</dbReference>
<dbReference type="CDD" id="cd09274">
    <property type="entry name" value="RNase_HI_RT_Ty3"/>
    <property type="match status" value="1"/>
</dbReference>
<reference evidence="10 11" key="1">
    <citation type="journal article" date="2020" name="Genome Biol. Evol.">
        <title>Comparative genomics of strictly vertically transmitted, feminizing microsporidia endosymbionts of amphipod crustaceans.</title>
        <authorList>
            <person name="Cormier A."/>
            <person name="Chebbi M.A."/>
            <person name="Giraud I."/>
            <person name="Wattier R."/>
            <person name="Teixeira M."/>
            <person name="Gilbert C."/>
            <person name="Rigaud T."/>
            <person name="Cordaux R."/>
        </authorList>
    </citation>
    <scope>NUCLEOTIDE SEQUENCE [LARGE SCALE GENOMIC DNA]</scope>
    <source>
        <strain evidence="10 11">Ou3-Ou53</strain>
    </source>
</reference>
<dbReference type="GO" id="GO:0003676">
    <property type="term" value="F:nucleic acid binding"/>
    <property type="evidence" value="ECO:0007669"/>
    <property type="project" value="InterPro"/>
</dbReference>
<feature type="non-terminal residue" evidence="10">
    <location>
        <position position="547"/>
    </location>
</feature>
<dbReference type="GO" id="GO:0003964">
    <property type="term" value="F:RNA-directed DNA polymerase activity"/>
    <property type="evidence" value="ECO:0007669"/>
    <property type="project" value="UniProtKB-KW"/>
</dbReference>
<keyword evidence="4" id="KW-0540">Nuclease</keyword>
<dbReference type="InterPro" id="IPR001584">
    <property type="entry name" value="Integrase_cat-core"/>
</dbReference>
<evidence type="ECO:0000256" key="6">
    <source>
        <dbReference type="ARBA" id="ARBA00022801"/>
    </source>
</evidence>
<dbReference type="Gene3D" id="3.30.420.10">
    <property type="entry name" value="Ribonuclease H-like superfamily/Ribonuclease H"/>
    <property type="match status" value="2"/>
</dbReference>
<keyword evidence="11" id="KW-1185">Reference proteome</keyword>
<dbReference type="EMBL" id="SBJO01000617">
    <property type="protein sequence ID" value="KAF9758300.1"/>
    <property type="molecule type" value="Genomic_DNA"/>
</dbReference>
<keyword evidence="7" id="KW-0695">RNA-directed DNA polymerase</keyword>
<dbReference type="GO" id="GO:0005634">
    <property type="term" value="C:nucleus"/>
    <property type="evidence" value="ECO:0007669"/>
    <property type="project" value="UniProtKB-ARBA"/>
</dbReference>
<feature type="domain" description="Reverse transcriptase" evidence="8">
    <location>
        <begin position="1"/>
        <end position="109"/>
    </location>
</feature>
<dbReference type="InterPro" id="IPR043502">
    <property type="entry name" value="DNA/RNA_pol_sf"/>
</dbReference>
<keyword evidence="2" id="KW-0808">Transferase</keyword>
<keyword evidence="1" id="KW-0645">Protease</keyword>
<evidence type="ECO:0000256" key="7">
    <source>
        <dbReference type="ARBA" id="ARBA00022918"/>
    </source>
</evidence>
<dbReference type="OrthoDB" id="2194544at2759"/>
<dbReference type="GO" id="GO:0006508">
    <property type="term" value="P:proteolysis"/>
    <property type="evidence" value="ECO:0007669"/>
    <property type="project" value="UniProtKB-KW"/>
</dbReference>
<dbReference type="Pfam" id="PF17917">
    <property type="entry name" value="RT_RNaseH"/>
    <property type="match status" value="1"/>
</dbReference>